<dbReference type="RefSeq" id="WP_197115967.1">
    <property type="nucleotide sequence ID" value="NZ_JACBXQ010000005.1"/>
</dbReference>
<dbReference type="Gene3D" id="3.40.190.10">
    <property type="entry name" value="Periplasmic binding protein-like II"/>
    <property type="match status" value="1"/>
</dbReference>
<comment type="caution">
    <text evidence="1">The sequence shown here is derived from an EMBL/GenBank/DDBJ whole genome shotgun (WGS) entry which is preliminary data.</text>
</comment>
<name>A0ABS0LSE5_9LACT</name>
<dbReference type="CDD" id="cd13585">
    <property type="entry name" value="PBP2_TMBP_like"/>
    <property type="match status" value="1"/>
</dbReference>
<keyword evidence="2" id="KW-1185">Reference proteome</keyword>
<sequence>MRKIIHIMLIGVLSMLAFSGNGFLNRVSAQEESVEISFMIPDWGVPTDEMLDRFEEESGIKVNVITTAWDDIRDKVSTAAVGQTVAADVFEVDWSWTGEFVAADWLAPIQVDEETIKDIPNLETFKIEDQYYAVPYANDFRISYVNTEMFDNAEIKELPTNWDQLIEDAKIIKEKGIVDYPISIPLLAEENSTTTFIWLAFTRNGIVFNDDNTLNHEALVDTLTLIDTLVKEELVNPANTNISGMDAYSQIITGDTAAMTGPSSFVTRINDEENSSVVGKVQPNRPLSKDQDYAQVTVPFNEAIGISKYTEYPEEALQFVKWYTSPEIQEQLNKEISVTPTRLSVLEKLFSEGTIENGETFYDIAEIAESPFPKGIPEYYAEMSAAIFNGVNQLASGQLSVEEATKEIESTVNDLALE</sequence>
<dbReference type="EMBL" id="JACBXQ010000005">
    <property type="protein sequence ID" value="MBG9987059.1"/>
    <property type="molecule type" value="Genomic_DNA"/>
</dbReference>
<dbReference type="PANTHER" id="PTHR43649">
    <property type="entry name" value="ARABINOSE-BINDING PROTEIN-RELATED"/>
    <property type="match status" value="1"/>
</dbReference>
<gene>
    <name evidence="1" type="ORF">HZY91_09175</name>
</gene>
<dbReference type="InterPro" id="IPR050490">
    <property type="entry name" value="Bact_solute-bd_prot1"/>
</dbReference>
<evidence type="ECO:0000313" key="2">
    <source>
        <dbReference type="Proteomes" id="UP000721415"/>
    </source>
</evidence>
<dbReference type="InterPro" id="IPR006059">
    <property type="entry name" value="SBP"/>
</dbReference>
<proteinExistence type="predicted"/>
<accession>A0ABS0LSE5</accession>
<organism evidence="1 2">
    <name type="scientific">Facklamia lactis</name>
    <dbReference type="NCBI Taxonomy" id="2749967"/>
    <lineage>
        <taxon>Bacteria</taxon>
        <taxon>Bacillati</taxon>
        <taxon>Bacillota</taxon>
        <taxon>Bacilli</taxon>
        <taxon>Lactobacillales</taxon>
        <taxon>Aerococcaceae</taxon>
        <taxon>Facklamia</taxon>
    </lineage>
</organism>
<reference evidence="1 2" key="1">
    <citation type="submission" date="2020-07" db="EMBL/GenBank/DDBJ databases">
        <title>Facklamia lactis sp. nov., isolated from raw milk.</title>
        <authorList>
            <person name="Doll E.V."/>
            <person name="Huptas C."/>
            <person name="Staib L."/>
            <person name="Wenning M."/>
            <person name="Scherer S."/>
        </authorList>
    </citation>
    <scope>NUCLEOTIDE SEQUENCE [LARGE SCALE GENOMIC DNA]</scope>
    <source>
        <strain evidence="1 2">DSM 111018</strain>
    </source>
</reference>
<dbReference type="Pfam" id="PF01547">
    <property type="entry name" value="SBP_bac_1"/>
    <property type="match status" value="1"/>
</dbReference>
<protein>
    <submittedName>
        <fullName evidence="1">Sugar ABC transporter substrate-binding protein</fullName>
    </submittedName>
</protein>
<dbReference type="SUPFAM" id="SSF53850">
    <property type="entry name" value="Periplasmic binding protein-like II"/>
    <property type="match status" value="1"/>
</dbReference>
<dbReference type="PANTHER" id="PTHR43649:SF12">
    <property type="entry name" value="DIACETYLCHITOBIOSE BINDING PROTEIN DASA"/>
    <property type="match status" value="1"/>
</dbReference>
<evidence type="ECO:0000313" key="1">
    <source>
        <dbReference type="EMBL" id="MBG9987059.1"/>
    </source>
</evidence>
<dbReference type="Proteomes" id="UP000721415">
    <property type="component" value="Unassembled WGS sequence"/>
</dbReference>